<dbReference type="InterPro" id="IPR006657">
    <property type="entry name" value="MoPterin_dinucl-bd_dom"/>
</dbReference>
<dbReference type="SUPFAM" id="SSF50692">
    <property type="entry name" value="ADC-like"/>
    <property type="match status" value="1"/>
</dbReference>
<sequence>LAGTRHAAVARLSAATAAEVGVAAGRPLTVTGPAGTVTLPLEITEMPDRVVWLPLNSTGSGVLDGLGTVPGRLVKLSAAPATTAVAATTAAAPAAAGPEETKGVEA</sequence>
<dbReference type="Proteomes" id="UP001607069">
    <property type="component" value="Unassembled WGS sequence"/>
</dbReference>
<keyword evidence="3" id="KW-1185">Reference proteome</keyword>
<protein>
    <submittedName>
        <fullName evidence="2">Molybdopterin dinucleotide binding domain-containing protein</fullName>
    </submittedName>
</protein>
<organism evidence="2 3">
    <name type="scientific">Streptomyces chitinivorans</name>
    <dbReference type="NCBI Taxonomy" id="1257027"/>
    <lineage>
        <taxon>Bacteria</taxon>
        <taxon>Bacillati</taxon>
        <taxon>Actinomycetota</taxon>
        <taxon>Actinomycetes</taxon>
        <taxon>Kitasatosporales</taxon>
        <taxon>Streptomycetaceae</taxon>
        <taxon>Streptomyces</taxon>
    </lineage>
</organism>
<name>A0ABW7I122_9ACTN</name>
<dbReference type="InterPro" id="IPR009010">
    <property type="entry name" value="Asp_de-COase-like_dom_sf"/>
</dbReference>
<proteinExistence type="predicted"/>
<accession>A0ABW7I122</accession>
<dbReference type="EMBL" id="JBIHMK010000176">
    <property type="protein sequence ID" value="MFH0251866.1"/>
    <property type="molecule type" value="Genomic_DNA"/>
</dbReference>
<evidence type="ECO:0000259" key="1">
    <source>
        <dbReference type="Pfam" id="PF01568"/>
    </source>
</evidence>
<dbReference type="RefSeq" id="WP_394631392.1">
    <property type="nucleotide sequence ID" value="NZ_JBIHMK010000176.1"/>
</dbReference>
<feature type="non-terminal residue" evidence="2">
    <location>
        <position position="1"/>
    </location>
</feature>
<gene>
    <name evidence="2" type="ORF">ACG5V6_27115</name>
</gene>
<comment type="caution">
    <text evidence="2">The sequence shown here is derived from an EMBL/GenBank/DDBJ whole genome shotgun (WGS) entry which is preliminary data.</text>
</comment>
<reference evidence="2 3" key="1">
    <citation type="submission" date="2024-10" db="EMBL/GenBank/DDBJ databases">
        <authorList>
            <person name="Cho J.-C."/>
        </authorList>
    </citation>
    <scope>NUCLEOTIDE SEQUENCE [LARGE SCALE GENOMIC DNA]</scope>
    <source>
        <strain evidence="2 3">KCTC29696</strain>
    </source>
</reference>
<dbReference type="Pfam" id="PF01568">
    <property type="entry name" value="Molydop_binding"/>
    <property type="match status" value="1"/>
</dbReference>
<feature type="domain" description="Molybdopterin dinucleotide-binding" evidence="1">
    <location>
        <begin position="6"/>
        <end position="64"/>
    </location>
</feature>
<evidence type="ECO:0000313" key="3">
    <source>
        <dbReference type="Proteomes" id="UP001607069"/>
    </source>
</evidence>
<evidence type="ECO:0000313" key="2">
    <source>
        <dbReference type="EMBL" id="MFH0251866.1"/>
    </source>
</evidence>